<feature type="compositionally biased region" description="Basic and acidic residues" evidence="1">
    <location>
        <begin position="174"/>
        <end position="189"/>
    </location>
</feature>
<accession>A0A0A1UL14</accession>
<dbReference type="OrthoDB" id="3260743at2759"/>
<gene>
    <name evidence="2" type="ORF">RSOL_286070</name>
</gene>
<dbReference type="EMBL" id="JATN01000321">
    <property type="protein sequence ID" value="EUC58938.1"/>
    <property type="molecule type" value="Genomic_DNA"/>
</dbReference>
<protein>
    <submittedName>
        <fullName evidence="2">Uncharacterized protein</fullName>
    </submittedName>
</protein>
<evidence type="ECO:0000313" key="2">
    <source>
        <dbReference type="EMBL" id="EUC58938.1"/>
    </source>
</evidence>
<name>A0A0A1UL14_9AGAM</name>
<proteinExistence type="predicted"/>
<reference evidence="3" key="1">
    <citation type="journal article" date="2014" name="Genome Announc.">
        <title>Draft genome sequence of the plant-pathogenic soil fungus Rhizoctonia solani anastomosis group 3 strain Rhs1AP.</title>
        <authorList>
            <person name="Cubeta M.A."/>
            <person name="Thomas E."/>
            <person name="Dean R.A."/>
            <person name="Jabaji S."/>
            <person name="Neate S.M."/>
            <person name="Tavantzis S."/>
            <person name="Toda T."/>
            <person name="Vilgalys R."/>
            <person name="Bharathan N."/>
            <person name="Fedorova-Abrams N."/>
            <person name="Pakala S.B."/>
            <person name="Pakala S.M."/>
            <person name="Zafar N."/>
            <person name="Joardar V."/>
            <person name="Losada L."/>
            <person name="Nierman W.C."/>
        </authorList>
    </citation>
    <scope>NUCLEOTIDE SEQUENCE [LARGE SCALE GENOMIC DNA]</scope>
    <source>
        <strain evidence="3">AG-3</strain>
    </source>
</reference>
<comment type="caution">
    <text evidence="2">The sequence shown here is derived from an EMBL/GenBank/DDBJ whole genome shotgun (WGS) entry which is preliminary data.</text>
</comment>
<organism evidence="2 3">
    <name type="scientific">Rhizoctonia solani AG-3 Rhs1AP</name>
    <dbReference type="NCBI Taxonomy" id="1086054"/>
    <lineage>
        <taxon>Eukaryota</taxon>
        <taxon>Fungi</taxon>
        <taxon>Dikarya</taxon>
        <taxon>Basidiomycota</taxon>
        <taxon>Agaricomycotina</taxon>
        <taxon>Agaricomycetes</taxon>
        <taxon>Cantharellales</taxon>
        <taxon>Ceratobasidiaceae</taxon>
        <taxon>Rhizoctonia</taxon>
    </lineage>
</organism>
<feature type="region of interest" description="Disordered" evidence="1">
    <location>
        <begin position="15"/>
        <end position="220"/>
    </location>
</feature>
<feature type="compositionally biased region" description="Basic residues" evidence="1">
    <location>
        <begin position="120"/>
        <end position="134"/>
    </location>
</feature>
<dbReference type="Proteomes" id="UP000030108">
    <property type="component" value="Unassembled WGS sequence"/>
</dbReference>
<dbReference type="AlphaFoldDB" id="A0A0A1UL14"/>
<evidence type="ECO:0000313" key="3">
    <source>
        <dbReference type="Proteomes" id="UP000030108"/>
    </source>
</evidence>
<evidence type="ECO:0000256" key="1">
    <source>
        <dbReference type="SAM" id="MobiDB-lite"/>
    </source>
</evidence>
<feature type="non-terminal residue" evidence="2">
    <location>
        <position position="220"/>
    </location>
</feature>
<feature type="compositionally biased region" description="Polar residues" evidence="1">
    <location>
        <begin position="107"/>
        <end position="118"/>
    </location>
</feature>
<feature type="compositionally biased region" description="Acidic residues" evidence="1">
    <location>
        <begin position="84"/>
        <end position="96"/>
    </location>
</feature>
<sequence>MTSRGDAIVVSLPVETPFGQPRRVPSNGDAVTVLPSVDPFAPSHVPSKNNEQSVDDGGDARRNITILPSVNPFAPSRRGRLEEETLSDEERDEESDNDGRDDLISLPSFNPFASNETSHGGRRVGRPGARRSPHRRVDAQSGDDSDEFEGPSRRGPTVDLPNANPFGAPLVNHGRADRLARKDDDERHGLGVVNLPSVNPFTAGGGRARHRISNEDEDED</sequence>